<evidence type="ECO:0000256" key="5">
    <source>
        <dbReference type="ARBA" id="ARBA00023065"/>
    </source>
</evidence>
<feature type="region of interest" description="Disordered" evidence="8">
    <location>
        <begin position="113"/>
        <end position="157"/>
    </location>
</feature>
<evidence type="ECO:0000256" key="2">
    <source>
        <dbReference type="ARBA" id="ARBA00022448"/>
    </source>
</evidence>
<feature type="transmembrane region" description="Helical" evidence="9">
    <location>
        <begin position="81"/>
        <end position="103"/>
    </location>
</feature>
<dbReference type="RefSeq" id="WP_135482009.1">
    <property type="nucleotide sequence ID" value="NZ_SIJK02000102.1"/>
</dbReference>
<evidence type="ECO:0000256" key="1">
    <source>
        <dbReference type="ARBA" id="ARBA00004141"/>
    </source>
</evidence>
<dbReference type="Gene3D" id="1.10.287.70">
    <property type="match status" value="1"/>
</dbReference>
<evidence type="ECO:0000313" key="11">
    <source>
        <dbReference type="EMBL" id="MBP1468844.1"/>
    </source>
</evidence>
<accession>A0ABS4DHC6</accession>
<keyword evidence="5" id="KW-0406">Ion transport</keyword>
<evidence type="ECO:0000256" key="7">
    <source>
        <dbReference type="ARBA" id="ARBA00023303"/>
    </source>
</evidence>
<dbReference type="PANTHER" id="PTHR11003:SF291">
    <property type="entry name" value="IP11374P"/>
    <property type="match status" value="1"/>
</dbReference>
<comment type="subcellular location">
    <subcellularLocation>
        <location evidence="1">Membrane</location>
        <topology evidence="1">Multi-pass membrane protein</topology>
    </subcellularLocation>
</comment>
<dbReference type="EMBL" id="SIJK02000102">
    <property type="protein sequence ID" value="MBP1468844.1"/>
    <property type="molecule type" value="Genomic_DNA"/>
</dbReference>
<evidence type="ECO:0000256" key="6">
    <source>
        <dbReference type="ARBA" id="ARBA00023136"/>
    </source>
</evidence>
<evidence type="ECO:0000259" key="10">
    <source>
        <dbReference type="Pfam" id="PF07885"/>
    </source>
</evidence>
<evidence type="ECO:0000256" key="8">
    <source>
        <dbReference type="SAM" id="MobiDB-lite"/>
    </source>
</evidence>
<keyword evidence="3 9" id="KW-0812">Transmembrane</keyword>
<feature type="domain" description="Potassium channel" evidence="10">
    <location>
        <begin position="30"/>
        <end position="103"/>
    </location>
</feature>
<dbReference type="PANTHER" id="PTHR11003">
    <property type="entry name" value="POTASSIUM CHANNEL, SUBFAMILY K"/>
    <property type="match status" value="1"/>
</dbReference>
<evidence type="ECO:0000256" key="3">
    <source>
        <dbReference type="ARBA" id="ARBA00022692"/>
    </source>
</evidence>
<dbReference type="SUPFAM" id="SSF81324">
    <property type="entry name" value="Voltage-gated potassium channels"/>
    <property type="match status" value="1"/>
</dbReference>
<dbReference type="InterPro" id="IPR003280">
    <property type="entry name" value="2pore_dom_K_chnl"/>
</dbReference>
<evidence type="ECO:0000256" key="4">
    <source>
        <dbReference type="ARBA" id="ARBA00022989"/>
    </source>
</evidence>
<protein>
    <submittedName>
        <fullName evidence="11">Two pore domain potassium channel family protein</fullName>
    </submittedName>
</protein>
<feature type="transmembrane region" description="Helical" evidence="9">
    <location>
        <begin position="23"/>
        <end position="42"/>
    </location>
</feature>
<dbReference type="InterPro" id="IPR013099">
    <property type="entry name" value="K_chnl_dom"/>
</dbReference>
<dbReference type="Pfam" id="PF07885">
    <property type="entry name" value="Ion_trans_2"/>
    <property type="match status" value="1"/>
</dbReference>
<sequence length="157" mass="17832">MVALLITLAQFWSTVRMVWRDPSFRSLAALTVLLLFVGTLMFHEVEGWAYLDSFYFSAITLATVGYGDFTPKTPVGKLLTVFYIFMGFGMLMALLTRFAEALLQSEQEARTRRHLRRMQARQKEASRKGKQASRKGERTLAPSLSEEAQAIPEEQST</sequence>
<name>A0ABS4DHC6_9CHLR</name>
<dbReference type="Proteomes" id="UP001193081">
    <property type="component" value="Unassembled WGS sequence"/>
</dbReference>
<dbReference type="GO" id="GO:0034220">
    <property type="term" value="P:monoatomic ion transmembrane transport"/>
    <property type="evidence" value="ECO:0007669"/>
    <property type="project" value="UniProtKB-KW"/>
</dbReference>
<organism evidence="11 12">
    <name type="scientific">Candidatus Chloroploca mongolica</name>
    <dbReference type="NCBI Taxonomy" id="2528176"/>
    <lineage>
        <taxon>Bacteria</taxon>
        <taxon>Bacillati</taxon>
        <taxon>Chloroflexota</taxon>
        <taxon>Chloroflexia</taxon>
        <taxon>Chloroflexales</taxon>
        <taxon>Chloroflexineae</taxon>
        <taxon>Oscillochloridaceae</taxon>
        <taxon>Candidatus Chloroploca</taxon>
    </lineage>
</organism>
<keyword evidence="4 9" id="KW-1133">Transmembrane helix</keyword>
<evidence type="ECO:0000256" key="9">
    <source>
        <dbReference type="SAM" id="Phobius"/>
    </source>
</evidence>
<keyword evidence="12" id="KW-1185">Reference proteome</keyword>
<reference evidence="11 12" key="1">
    <citation type="submission" date="2021-03" db="EMBL/GenBank/DDBJ databases">
        <authorList>
            <person name="Grouzdev D.S."/>
        </authorList>
    </citation>
    <scope>NUCLEOTIDE SEQUENCE [LARGE SCALE GENOMIC DNA]</scope>
    <source>
        <strain evidence="11 12">M50-1</strain>
    </source>
</reference>
<proteinExistence type="predicted"/>
<keyword evidence="7 11" id="KW-0407">Ion channel</keyword>
<evidence type="ECO:0000313" key="12">
    <source>
        <dbReference type="Proteomes" id="UP001193081"/>
    </source>
</evidence>
<keyword evidence="2" id="KW-0813">Transport</keyword>
<keyword evidence="6 9" id="KW-0472">Membrane</keyword>
<comment type="caution">
    <text evidence="11">The sequence shown here is derived from an EMBL/GenBank/DDBJ whole genome shotgun (WGS) entry which is preliminary data.</text>
</comment>
<gene>
    <name evidence="11" type="ORF">EYB53_024245</name>
</gene>